<evidence type="ECO:0000313" key="3">
    <source>
        <dbReference type="WBParaSite" id="HPBE_0000213201-mRNA-1"/>
    </source>
</evidence>
<dbReference type="AlphaFoldDB" id="A0A183F7J0"/>
<dbReference type="WBParaSite" id="HPBE_0000213201-mRNA-1">
    <property type="protein sequence ID" value="HPBE_0000213201-mRNA-1"/>
    <property type="gene ID" value="HPBE_0000213201"/>
</dbReference>
<protein>
    <submittedName>
        <fullName evidence="1 3">Uncharacterized protein</fullName>
    </submittedName>
</protein>
<gene>
    <name evidence="1" type="ORF">HPBE_LOCUS2133</name>
</gene>
<name>A0A183F7J0_HELPZ</name>
<reference evidence="3" key="2">
    <citation type="submission" date="2019-09" db="UniProtKB">
        <authorList>
            <consortium name="WormBaseParasite"/>
        </authorList>
    </citation>
    <scope>IDENTIFICATION</scope>
</reference>
<organism evidence="2 3">
    <name type="scientific">Heligmosomoides polygyrus</name>
    <name type="common">Parasitic roundworm</name>
    <dbReference type="NCBI Taxonomy" id="6339"/>
    <lineage>
        <taxon>Eukaryota</taxon>
        <taxon>Metazoa</taxon>
        <taxon>Ecdysozoa</taxon>
        <taxon>Nematoda</taxon>
        <taxon>Chromadorea</taxon>
        <taxon>Rhabditida</taxon>
        <taxon>Rhabditina</taxon>
        <taxon>Rhabditomorpha</taxon>
        <taxon>Strongyloidea</taxon>
        <taxon>Heligmosomidae</taxon>
        <taxon>Heligmosomoides</taxon>
    </lineage>
</organism>
<sequence>MAAKWHSLAGVLCDKAISEHLKAKVYRTVVRPVATYGAECWSVTEEIENHFSVMETKILRWTAEVTRLDRVRNETIRQRFGIARYPTSCARLVYDGTATSFALTTTPSVRLARILKSLENSP</sequence>
<dbReference type="OrthoDB" id="5849210at2759"/>
<dbReference type="EMBL" id="UZAH01002880">
    <property type="protein sequence ID" value="VDO23272.1"/>
    <property type="molecule type" value="Genomic_DNA"/>
</dbReference>
<dbReference type="Proteomes" id="UP000050761">
    <property type="component" value="Unassembled WGS sequence"/>
</dbReference>
<dbReference type="PANTHER" id="PTHR46238">
    <property type="entry name" value="REVERSE TRANSCRIPTASE DOMAIN-CONTAINING PROTEIN"/>
    <property type="match status" value="1"/>
</dbReference>
<evidence type="ECO:0000313" key="2">
    <source>
        <dbReference type="Proteomes" id="UP000050761"/>
    </source>
</evidence>
<reference evidence="1 2" key="1">
    <citation type="submission" date="2018-11" db="EMBL/GenBank/DDBJ databases">
        <authorList>
            <consortium name="Pathogen Informatics"/>
        </authorList>
    </citation>
    <scope>NUCLEOTIDE SEQUENCE [LARGE SCALE GENOMIC DNA]</scope>
</reference>
<evidence type="ECO:0000313" key="1">
    <source>
        <dbReference type="EMBL" id="VDO23272.1"/>
    </source>
</evidence>
<dbReference type="PANTHER" id="PTHR46238:SF8">
    <property type="entry name" value="ENDONUCLEASE_EXONUCLEASE_PHOSPHATASE DOMAIN-CONTAINING PROTEIN"/>
    <property type="match status" value="1"/>
</dbReference>
<keyword evidence="2" id="KW-1185">Reference proteome</keyword>
<accession>A0A3P7X0Y0</accession>
<accession>A0A183F7J0</accession>
<proteinExistence type="predicted"/>